<dbReference type="RefSeq" id="WP_128768996.1">
    <property type="nucleotide sequence ID" value="NZ_RXOC01000004.1"/>
</dbReference>
<dbReference type="SUPFAM" id="SSF56436">
    <property type="entry name" value="C-type lectin-like"/>
    <property type="match status" value="1"/>
</dbReference>
<dbReference type="PANTHER" id="PTHR23150:SF19">
    <property type="entry name" value="FORMYLGLYCINE-GENERATING ENZYME"/>
    <property type="match status" value="1"/>
</dbReference>
<sequence>MLRLSVSYTIFLGLVVVLFMSAFNQKNARTPFAQNGVKNLPAPPGMAYIPSGTILYKTGTDTLSEGKNVSLSAFFIDKTEVSNKQYRQFVNWVADSIAVTNYLKDDSYFKTVKEGSGATAVTRKLIDWDKVKKSSPFDIPSVQDKLAPMFVMRGDRKMLNPEVLKYRFTYLRAGGSNNNEYVTDTVSVMPAEGIWSKDFPNAQMAMMDENYFYHSSFDNHPVVGVTWKQARAYTDWRGKEFSASLKKNSYLKDFIFTFSLPTEAQWQYAAEGKTDPEDANKNKVAANFKQGEGLYSKDGATFTLPVKSYSANAFGIYNMAGNVSEWTLDAYSPSAIEFVNDLNPVLLYDATENDGEVRRRKVVRGGSWKDPGLLLNSSTRNYENQDMPHSYIGFRCVMSAIEIPSSKIKAK</sequence>
<proteinExistence type="predicted"/>
<dbReference type="InterPro" id="IPR016187">
    <property type="entry name" value="CTDL_fold"/>
</dbReference>
<reference evidence="3 4" key="1">
    <citation type="submission" date="2018-12" db="EMBL/GenBank/DDBJ databases">
        <title>The Draft Genome Sequence of the Soil Bacterium Pedobacter tournemirensis R1.</title>
        <authorList>
            <person name="He J."/>
        </authorList>
    </citation>
    <scope>NUCLEOTIDE SEQUENCE [LARGE SCALE GENOMIC DNA]</scope>
    <source>
        <strain evidence="3 4">R1</strain>
    </source>
</reference>
<protein>
    <submittedName>
        <fullName evidence="3">Gliding motility-associated lipoprotein</fullName>
    </submittedName>
</protein>
<comment type="caution">
    <text evidence="3">The sequence shown here is derived from an EMBL/GenBank/DDBJ whole genome shotgun (WGS) entry which is preliminary data.</text>
</comment>
<dbReference type="GO" id="GO:0120147">
    <property type="term" value="F:formylglycine-generating oxidase activity"/>
    <property type="evidence" value="ECO:0007669"/>
    <property type="project" value="TreeGrafter"/>
</dbReference>
<accession>A0A4Q0MBK5</accession>
<evidence type="ECO:0000313" key="3">
    <source>
        <dbReference type="EMBL" id="RXF70691.1"/>
    </source>
</evidence>
<name>A0A4Q0MBK5_9SPHI</name>
<feature type="transmembrane region" description="Helical" evidence="1">
    <location>
        <begin position="6"/>
        <end position="23"/>
    </location>
</feature>
<dbReference type="Gene3D" id="3.90.1580.10">
    <property type="entry name" value="paralog of FGE (formylglycine-generating enzyme)"/>
    <property type="match status" value="1"/>
</dbReference>
<keyword evidence="1" id="KW-1133">Transmembrane helix</keyword>
<keyword evidence="3" id="KW-0449">Lipoprotein</keyword>
<feature type="domain" description="Sulfatase-modifying factor enzyme-like" evidence="2">
    <location>
        <begin position="44"/>
        <end position="397"/>
    </location>
</feature>
<keyword evidence="1" id="KW-0812">Transmembrane</keyword>
<dbReference type="AlphaFoldDB" id="A0A4Q0MBK5"/>
<dbReference type="PANTHER" id="PTHR23150">
    <property type="entry name" value="SULFATASE MODIFYING FACTOR 1, 2"/>
    <property type="match status" value="1"/>
</dbReference>
<gene>
    <name evidence="3" type="ORF">EKH83_08620</name>
</gene>
<dbReference type="InterPro" id="IPR042095">
    <property type="entry name" value="SUMF_sf"/>
</dbReference>
<dbReference type="Proteomes" id="UP000290848">
    <property type="component" value="Unassembled WGS sequence"/>
</dbReference>
<dbReference type="EMBL" id="RXOC01000004">
    <property type="protein sequence ID" value="RXF70691.1"/>
    <property type="molecule type" value="Genomic_DNA"/>
</dbReference>
<keyword evidence="1" id="KW-0472">Membrane</keyword>
<evidence type="ECO:0000256" key="1">
    <source>
        <dbReference type="SAM" id="Phobius"/>
    </source>
</evidence>
<organism evidence="3 4">
    <name type="scientific">Arcticibacter tournemirensis</name>
    <dbReference type="NCBI Taxonomy" id="699437"/>
    <lineage>
        <taxon>Bacteria</taxon>
        <taxon>Pseudomonadati</taxon>
        <taxon>Bacteroidota</taxon>
        <taxon>Sphingobacteriia</taxon>
        <taxon>Sphingobacteriales</taxon>
        <taxon>Sphingobacteriaceae</taxon>
        <taxon>Arcticibacter</taxon>
    </lineage>
</organism>
<evidence type="ECO:0000259" key="2">
    <source>
        <dbReference type="Pfam" id="PF03781"/>
    </source>
</evidence>
<dbReference type="InterPro" id="IPR005532">
    <property type="entry name" value="SUMF_dom"/>
</dbReference>
<dbReference type="InterPro" id="IPR051043">
    <property type="entry name" value="Sulfatase_Mod_Factor_Kinase"/>
</dbReference>
<evidence type="ECO:0000313" key="4">
    <source>
        <dbReference type="Proteomes" id="UP000290848"/>
    </source>
</evidence>
<dbReference type="Pfam" id="PF03781">
    <property type="entry name" value="FGE-sulfatase"/>
    <property type="match status" value="1"/>
</dbReference>